<evidence type="ECO:0000313" key="2">
    <source>
        <dbReference type="EMBL" id="MEJ8852612.1"/>
    </source>
</evidence>
<dbReference type="SUPFAM" id="SSF52833">
    <property type="entry name" value="Thioredoxin-like"/>
    <property type="match status" value="1"/>
</dbReference>
<protein>
    <submittedName>
        <fullName evidence="2">Glutathione S-transferase family protein</fullName>
    </submittedName>
</protein>
<dbReference type="PROSITE" id="PS50404">
    <property type="entry name" value="GST_NTER"/>
    <property type="match status" value="1"/>
</dbReference>
<dbReference type="Proteomes" id="UP001385892">
    <property type="component" value="Unassembled WGS sequence"/>
</dbReference>
<accession>A0ABU8WYJ2</accession>
<keyword evidence="3" id="KW-1185">Reference proteome</keyword>
<evidence type="ECO:0000259" key="1">
    <source>
        <dbReference type="PROSITE" id="PS50404"/>
    </source>
</evidence>
<dbReference type="Gene3D" id="3.40.30.10">
    <property type="entry name" value="Glutaredoxin"/>
    <property type="match status" value="1"/>
</dbReference>
<evidence type="ECO:0000313" key="3">
    <source>
        <dbReference type="Proteomes" id="UP001385892"/>
    </source>
</evidence>
<comment type="caution">
    <text evidence="2">The sequence shown here is derived from an EMBL/GenBank/DDBJ whole genome shotgun (WGS) entry which is preliminary data.</text>
</comment>
<dbReference type="Gene3D" id="1.20.1050.10">
    <property type="match status" value="1"/>
</dbReference>
<organism evidence="2 3">
    <name type="scientific">Variovorax rhizosphaerae</name>
    <dbReference type="NCBI Taxonomy" id="1836200"/>
    <lineage>
        <taxon>Bacteria</taxon>
        <taxon>Pseudomonadati</taxon>
        <taxon>Pseudomonadota</taxon>
        <taxon>Betaproteobacteria</taxon>
        <taxon>Burkholderiales</taxon>
        <taxon>Comamonadaceae</taxon>
        <taxon>Variovorax</taxon>
    </lineage>
</organism>
<reference evidence="2 3" key="1">
    <citation type="submission" date="2024-03" db="EMBL/GenBank/DDBJ databases">
        <title>Novel species of the genus Variovorax.</title>
        <authorList>
            <person name="Liu Q."/>
            <person name="Xin Y.-H."/>
        </authorList>
    </citation>
    <scope>NUCLEOTIDE SEQUENCE [LARGE SCALE GENOMIC DNA]</scope>
    <source>
        <strain evidence="2 3">KACC 18900</strain>
    </source>
</reference>
<dbReference type="InterPro" id="IPR036249">
    <property type="entry name" value="Thioredoxin-like_sf"/>
</dbReference>
<dbReference type="PANTHER" id="PTHR43968:SF6">
    <property type="entry name" value="GLUTATHIONE S-TRANSFERASE OMEGA"/>
    <property type="match status" value="1"/>
</dbReference>
<dbReference type="RefSeq" id="WP_340348555.1">
    <property type="nucleotide sequence ID" value="NZ_JBBKZT010000052.1"/>
</dbReference>
<dbReference type="Pfam" id="PF13417">
    <property type="entry name" value="GST_N_3"/>
    <property type="match status" value="1"/>
</dbReference>
<feature type="domain" description="GST N-terminal" evidence="1">
    <location>
        <begin position="1"/>
        <end position="80"/>
    </location>
</feature>
<dbReference type="InterPro" id="IPR036282">
    <property type="entry name" value="Glutathione-S-Trfase_C_sf"/>
</dbReference>
<sequence>MILRTSAASPFGRKVRIAIDVLGLAPQIRVVVADTNDPADTLRKQNPLGKVPTLVLDNGEALFDSRVIIEYLNSLDGRDLLIPADGTRIGSLRQQSLADGLLDAALLQVYEKRYRPDTHQVASWVALQQSKVDRALDFAEHDLPTSRAAKPHIGEIALAAALGYLDFRFDGRWRTTHPALAQWLSQFAARCSAYEATSPKLPI</sequence>
<dbReference type="SUPFAM" id="SSF47616">
    <property type="entry name" value="GST C-terminal domain-like"/>
    <property type="match status" value="1"/>
</dbReference>
<dbReference type="PANTHER" id="PTHR43968">
    <property type="match status" value="1"/>
</dbReference>
<dbReference type="EMBL" id="JBBKZT010000052">
    <property type="protein sequence ID" value="MEJ8852612.1"/>
    <property type="molecule type" value="Genomic_DNA"/>
</dbReference>
<dbReference type="Pfam" id="PF13410">
    <property type="entry name" value="GST_C_2"/>
    <property type="match status" value="1"/>
</dbReference>
<dbReference type="InterPro" id="IPR050983">
    <property type="entry name" value="GST_Omega/HSP26"/>
</dbReference>
<gene>
    <name evidence="2" type="ORF">WKW82_38805</name>
</gene>
<name>A0ABU8WYJ2_9BURK</name>
<dbReference type="InterPro" id="IPR004045">
    <property type="entry name" value="Glutathione_S-Trfase_N"/>
</dbReference>
<dbReference type="CDD" id="cd03205">
    <property type="entry name" value="GST_C_6"/>
    <property type="match status" value="1"/>
</dbReference>
<proteinExistence type="predicted"/>